<protein>
    <submittedName>
        <fullName evidence="2">Uncharacterized protein</fullName>
    </submittedName>
</protein>
<proteinExistence type="predicted"/>
<dbReference type="Proteomes" id="UP000887576">
    <property type="component" value="Unplaced"/>
</dbReference>
<evidence type="ECO:0000313" key="1">
    <source>
        <dbReference type="Proteomes" id="UP000887576"/>
    </source>
</evidence>
<evidence type="ECO:0000313" key="2">
    <source>
        <dbReference type="WBParaSite" id="JU765_v2.g171.t1"/>
    </source>
</evidence>
<organism evidence="1 2">
    <name type="scientific">Panagrolaimus sp. JU765</name>
    <dbReference type="NCBI Taxonomy" id="591449"/>
    <lineage>
        <taxon>Eukaryota</taxon>
        <taxon>Metazoa</taxon>
        <taxon>Ecdysozoa</taxon>
        <taxon>Nematoda</taxon>
        <taxon>Chromadorea</taxon>
        <taxon>Rhabditida</taxon>
        <taxon>Tylenchina</taxon>
        <taxon>Panagrolaimomorpha</taxon>
        <taxon>Panagrolaimoidea</taxon>
        <taxon>Panagrolaimidae</taxon>
        <taxon>Panagrolaimus</taxon>
    </lineage>
</organism>
<dbReference type="WBParaSite" id="JU765_v2.g171.t1">
    <property type="protein sequence ID" value="JU765_v2.g171.t1"/>
    <property type="gene ID" value="JU765_v2.g171"/>
</dbReference>
<sequence length="86" mass="9951">MVCVPCIILPVLLAIYVRFIQPFILRFVPEQWKTKFDAFLYPTCPIPKRQKPAVEEQTEDENKDTSDATFSNSENNTVDVTDKKND</sequence>
<reference evidence="2" key="1">
    <citation type="submission" date="2022-11" db="UniProtKB">
        <authorList>
            <consortium name="WormBaseParasite"/>
        </authorList>
    </citation>
    <scope>IDENTIFICATION</scope>
</reference>
<accession>A0AC34QKC8</accession>
<name>A0AC34QKC8_9BILA</name>